<organism evidence="2 3">
    <name type="scientific">Neomicrococcus aestuarii</name>
    <dbReference type="NCBI Taxonomy" id="556325"/>
    <lineage>
        <taxon>Bacteria</taxon>
        <taxon>Bacillati</taxon>
        <taxon>Actinomycetota</taxon>
        <taxon>Actinomycetes</taxon>
        <taxon>Micrococcales</taxon>
        <taxon>Micrococcaceae</taxon>
        <taxon>Neomicrococcus</taxon>
    </lineage>
</organism>
<dbReference type="InterPro" id="IPR015330">
    <property type="entry name" value="DNA_primase/pol_bifunc_N"/>
</dbReference>
<dbReference type="AlphaFoldDB" id="A0A7W8TT60"/>
<dbReference type="RefSeq" id="WP_183664386.1">
    <property type="nucleotide sequence ID" value="NZ_BAAARH010000010.1"/>
</dbReference>
<evidence type="ECO:0000313" key="3">
    <source>
        <dbReference type="Proteomes" id="UP000580797"/>
    </source>
</evidence>
<name>A0A7W8TT60_9MICC</name>
<gene>
    <name evidence="2" type="ORF">HD598_001113</name>
</gene>
<dbReference type="Pfam" id="PF09250">
    <property type="entry name" value="Prim-Pol"/>
    <property type="match status" value="1"/>
</dbReference>
<evidence type="ECO:0000259" key="1">
    <source>
        <dbReference type="SMART" id="SM00943"/>
    </source>
</evidence>
<dbReference type="SMART" id="SM00943">
    <property type="entry name" value="Prim-Pol"/>
    <property type="match status" value="1"/>
</dbReference>
<comment type="caution">
    <text evidence="2">The sequence shown here is derived from an EMBL/GenBank/DDBJ whole genome shotgun (WGS) entry which is preliminary data.</text>
</comment>
<sequence length="296" mass="31352">MNINDPIAWPLPMRLPANLSDAAAAYATAGVAVFPCVPGGKRPLTKRGFHDASTDPRQVARWWDRVPTANIGIPTGSLVDVLDVDVHAAGTGFPILHSLQKRGLVHGWGQAVRSPSGGLHLYYPADPAQASPSWSRGHTHVDFRSTGGYIIAPPSTVTTDRGDRGYEVIALGKKPSPVDAEAIRDFLTPQPIPTSRSSSGSSLVQDKSVERIADWVALLPEGNRNAGLFWAACRLAEAGMTELRTTTVLGPAATRAGLASREIAATIRSAHHSAQVPYDPGESTVSTLIVKAPVGR</sequence>
<protein>
    <recommendedName>
        <fullName evidence="1">DNA primase/polymerase bifunctional N-terminal domain-containing protein</fullName>
    </recommendedName>
</protein>
<feature type="domain" description="DNA primase/polymerase bifunctional N-terminal" evidence="1">
    <location>
        <begin position="23"/>
        <end position="184"/>
    </location>
</feature>
<reference evidence="2 3" key="1">
    <citation type="submission" date="2020-08" db="EMBL/GenBank/DDBJ databases">
        <title>Sequencing the genomes of 1000 actinobacteria strains.</title>
        <authorList>
            <person name="Klenk H.-P."/>
        </authorList>
    </citation>
    <scope>NUCLEOTIDE SEQUENCE [LARGE SCALE GENOMIC DNA]</scope>
    <source>
        <strain evidence="2 3">DSM 105783</strain>
    </source>
</reference>
<dbReference type="Proteomes" id="UP000580797">
    <property type="component" value="Unassembled WGS sequence"/>
</dbReference>
<dbReference type="SUPFAM" id="SSF56747">
    <property type="entry name" value="Prim-pol domain"/>
    <property type="match status" value="1"/>
</dbReference>
<dbReference type="CDD" id="cd04859">
    <property type="entry name" value="Prim_Pol"/>
    <property type="match status" value="1"/>
</dbReference>
<evidence type="ECO:0000313" key="2">
    <source>
        <dbReference type="EMBL" id="MBB5512426.1"/>
    </source>
</evidence>
<dbReference type="EMBL" id="JACHDR010000001">
    <property type="protein sequence ID" value="MBB5512426.1"/>
    <property type="molecule type" value="Genomic_DNA"/>
</dbReference>
<accession>A0A7W8TT60</accession>
<proteinExistence type="predicted"/>